<dbReference type="InterPro" id="IPR031730">
    <property type="entry name" value="Carbam_trans_C"/>
</dbReference>
<evidence type="ECO:0000313" key="4">
    <source>
        <dbReference type="EMBL" id="AXA37197.1"/>
    </source>
</evidence>
<evidence type="ECO:0000259" key="3">
    <source>
        <dbReference type="Pfam" id="PF16861"/>
    </source>
</evidence>
<organism evidence="4 5">
    <name type="scientific">Sumerlaea chitinivorans</name>
    <dbReference type="NCBI Taxonomy" id="2250252"/>
    <lineage>
        <taxon>Bacteria</taxon>
        <taxon>Candidatus Sumerlaeota</taxon>
        <taxon>Candidatus Sumerlaeia</taxon>
        <taxon>Candidatus Sumerlaeales</taxon>
        <taxon>Candidatus Sumerlaeaceae</taxon>
        <taxon>Candidatus Sumerlaea</taxon>
    </lineage>
</organism>
<proteinExistence type="inferred from homology"/>
<dbReference type="AlphaFoldDB" id="A0A2Z4Y7H3"/>
<gene>
    <name evidence="4" type="ORF">BRCON_2427</name>
</gene>
<comment type="similarity">
    <text evidence="1">Belongs to the NodU/CmcH family.</text>
</comment>
<dbReference type="SUPFAM" id="SSF53067">
    <property type="entry name" value="Actin-like ATPase domain"/>
    <property type="match status" value="1"/>
</dbReference>
<dbReference type="InterPro" id="IPR043129">
    <property type="entry name" value="ATPase_NBD"/>
</dbReference>
<dbReference type="Gene3D" id="3.30.420.40">
    <property type="match status" value="2"/>
</dbReference>
<dbReference type="PANTHER" id="PTHR34847:SF1">
    <property type="entry name" value="NODULATION PROTEIN U"/>
    <property type="match status" value="1"/>
</dbReference>
<dbReference type="InterPro" id="IPR051338">
    <property type="entry name" value="NodU/CmcH_Carbamoyltrnsfr"/>
</dbReference>
<dbReference type="PANTHER" id="PTHR34847">
    <property type="entry name" value="NODULATION PROTEIN U"/>
    <property type="match status" value="1"/>
</dbReference>
<feature type="domain" description="Carbamoyltransferase" evidence="2">
    <location>
        <begin position="2"/>
        <end position="337"/>
    </location>
</feature>
<accession>A0A2Z4Y7H3</accession>
<dbReference type="KEGG" id="schv:BRCON_2427"/>
<dbReference type="Pfam" id="PF02543">
    <property type="entry name" value="Carbam_trans_N"/>
    <property type="match status" value="1"/>
</dbReference>
<dbReference type="InterPro" id="IPR038152">
    <property type="entry name" value="Carbam_trans_C_sf"/>
</dbReference>
<name>A0A2Z4Y7H3_SUMC1</name>
<dbReference type="EMBL" id="CP030759">
    <property type="protein sequence ID" value="AXA37197.1"/>
    <property type="molecule type" value="Genomic_DNA"/>
</dbReference>
<dbReference type="Proteomes" id="UP000262583">
    <property type="component" value="Chromosome"/>
</dbReference>
<evidence type="ECO:0000256" key="1">
    <source>
        <dbReference type="ARBA" id="ARBA00006129"/>
    </source>
</evidence>
<sequence>MHILGISAFYHDSAAALVRDGQLIAAAQEERFTRKKHDDRFPIHAVKYCLREGGISVGDLDAVVFYDKPFVKFERLLFTYLEQFPRGLKSFMWAMPIWMRDKLWIKSIIHHELGYDGEIYFNDHHLSHAASAFLVSPFREAAILTVDGVGEWSTSTWGVGRDTQIELWYETRFPHSLGLFYSAFTYYLGFKVNSAEYKVMGLAPYGQPTYYDKVRETIEWKPDGSFRLNTEYFDFLHGLRMTNERFHRLFGGPPRQPETRLTQREFDIAASVQKVTDEIMVALGRHIRKETGMRYLCMAGGVALNCVANAKVLEQTEFEDVWVQPAAGDAGGALGAAFYFWNSVCGKPRTFRMDHALWGPQYSEEECRSYLDSMQARYRRLEPQELVKEVARLIAQGDVVGWFQGRMEFGPRALGSRSILADARDPKMKDTLNMKIKFREGFRPFAPSVTQEAANEFFEMNKLKASPFMLFVANVRADKRVIPSVTHVDGSARLQTVERDLNPLYHELISEFGRQTGVPVIINTSFNVRGEPIVCTPADAYRCFMRTNMDHLVVGPFLMDKKEQPPWQESGDWRKEFALD</sequence>
<dbReference type="Gene3D" id="3.90.870.20">
    <property type="entry name" value="Carbamoyltransferase, C-terminal domain"/>
    <property type="match status" value="1"/>
</dbReference>
<dbReference type="GO" id="GO:0003824">
    <property type="term" value="F:catalytic activity"/>
    <property type="evidence" value="ECO:0007669"/>
    <property type="project" value="InterPro"/>
</dbReference>
<evidence type="ECO:0000259" key="2">
    <source>
        <dbReference type="Pfam" id="PF02543"/>
    </source>
</evidence>
<feature type="domain" description="Carbamoyltransferase C-terminal" evidence="3">
    <location>
        <begin position="391"/>
        <end position="561"/>
    </location>
</feature>
<dbReference type="InterPro" id="IPR003696">
    <property type="entry name" value="Carbtransf_dom"/>
</dbReference>
<reference evidence="4 5" key="1">
    <citation type="submission" date="2018-05" db="EMBL/GenBank/DDBJ databases">
        <title>A metagenomic window into the 2 km-deep terrestrial subsurface aquifer revealed taxonomically and functionally diverse microbial community comprising novel uncultured bacterial lineages.</title>
        <authorList>
            <person name="Kadnikov V.V."/>
            <person name="Mardanov A.V."/>
            <person name="Beletsky A.V."/>
            <person name="Banks D."/>
            <person name="Pimenov N.V."/>
            <person name="Frank Y.A."/>
            <person name="Karnachuk O.V."/>
            <person name="Ravin N.V."/>
        </authorList>
    </citation>
    <scope>NUCLEOTIDE SEQUENCE [LARGE SCALE GENOMIC DNA]</scope>
    <source>
        <strain evidence="4">BY</strain>
    </source>
</reference>
<dbReference type="Pfam" id="PF16861">
    <property type="entry name" value="Carbam_trans_C"/>
    <property type="match status" value="1"/>
</dbReference>
<dbReference type="CDD" id="cd24098">
    <property type="entry name" value="ASKHA_NBD_TobZ_N"/>
    <property type="match status" value="1"/>
</dbReference>
<protein>
    <submittedName>
        <fullName evidence="4">Nodulation protein nolO</fullName>
    </submittedName>
</protein>
<evidence type="ECO:0000313" key="5">
    <source>
        <dbReference type="Proteomes" id="UP000262583"/>
    </source>
</evidence>